<accession>A0A8T2R0C2</accession>
<protein>
    <submittedName>
        <fullName evidence="2">Uncharacterized protein</fullName>
    </submittedName>
</protein>
<comment type="caution">
    <text evidence="2">The sequence shown here is derived from an EMBL/GenBank/DDBJ whole genome shotgun (WGS) entry which is preliminary data.</text>
</comment>
<evidence type="ECO:0000313" key="3">
    <source>
        <dbReference type="Proteomes" id="UP000825935"/>
    </source>
</evidence>
<evidence type="ECO:0000313" key="2">
    <source>
        <dbReference type="EMBL" id="KAH7289161.1"/>
    </source>
</evidence>
<feature type="region of interest" description="Disordered" evidence="1">
    <location>
        <begin position="131"/>
        <end position="160"/>
    </location>
</feature>
<dbReference type="Proteomes" id="UP000825935">
    <property type="component" value="Chromosome 31"/>
</dbReference>
<evidence type="ECO:0000256" key="1">
    <source>
        <dbReference type="SAM" id="MobiDB-lite"/>
    </source>
</evidence>
<organism evidence="2 3">
    <name type="scientific">Ceratopteris richardii</name>
    <name type="common">Triangle waterfern</name>
    <dbReference type="NCBI Taxonomy" id="49495"/>
    <lineage>
        <taxon>Eukaryota</taxon>
        <taxon>Viridiplantae</taxon>
        <taxon>Streptophyta</taxon>
        <taxon>Embryophyta</taxon>
        <taxon>Tracheophyta</taxon>
        <taxon>Polypodiopsida</taxon>
        <taxon>Polypodiidae</taxon>
        <taxon>Polypodiales</taxon>
        <taxon>Pteridineae</taxon>
        <taxon>Pteridaceae</taxon>
        <taxon>Parkerioideae</taxon>
        <taxon>Ceratopteris</taxon>
    </lineage>
</organism>
<feature type="compositionally biased region" description="Basic and acidic residues" evidence="1">
    <location>
        <begin position="139"/>
        <end position="160"/>
    </location>
</feature>
<gene>
    <name evidence="2" type="ORF">KP509_31G061200</name>
</gene>
<dbReference type="EMBL" id="CM035436">
    <property type="protein sequence ID" value="KAH7289161.1"/>
    <property type="molecule type" value="Genomic_DNA"/>
</dbReference>
<keyword evidence="3" id="KW-1185">Reference proteome</keyword>
<dbReference type="PANTHER" id="PTHR31033:SF18">
    <property type="entry name" value="OS06G0115800 PROTEIN"/>
    <property type="match status" value="1"/>
</dbReference>
<reference evidence="2" key="1">
    <citation type="submission" date="2021-08" db="EMBL/GenBank/DDBJ databases">
        <title>WGS assembly of Ceratopteris richardii.</title>
        <authorList>
            <person name="Marchant D.B."/>
            <person name="Chen G."/>
            <person name="Jenkins J."/>
            <person name="Shu S."/>
            <person name="Leebens-Mack J."/>
            <person name="Grimwood J."/>
            <person name="Schmutz J."/>
            <person name="Soltis P."/>
            <person name="Soltis D."/>
            <person name="Chen Z.-H."/>
        </authorList>
    </citation>
    <scope>NUCLEOTIDE SEQUENCE</scope>
    <source>
        <strain evidence="2">Whitten #5841</strain>
        <tissue evidence="2">Leaf</tissue>
    </source>
</reference>
<dbReference type="OrthoDB" id="2018137at2759"/>
<dbReference type="OMA" id="CPFLQNI"/>
<sequence length="370" mass="40009">MESLGASERYGDGFSFERMVSEGIQMCPFLRNIGASTQFSFSSPARFPAPVRGNHGPIFEDGPSFDTAFKLFHGQNGVVPLSRTSQHVNRPIEDQSSSVKFNPLAASAAAISLSALGSSGPFGFDAFMSKNIQSKKNNKPREKEKKPEEKKRPTSSDHEAWSNEWLQTGNCPIAKSFRAVSGVLPLVAKALQPPPGVKLQCPPAIVAARAALQRTAAVKALRPQPLPARVLAVGMLGMALNVPLGIWREHTEKFSPAWFTAVHASVPFIAMLRKAVHMPKYAMAYTFAASIIGQVIGSRAERKRLELAKLRAADVNGSSGEHLHVSKVKKEVQVGKVSQESIDSSCTPQCGKEIWDLPCNTSPPSAIKVL</sequence>
<name>A0A8T2R0C2_CERRI</name>
<dbReference type="AlphaFoldDB" id="A0A8T2R0C2"/>
<dbReference type="PANTHER" id="PTHR31033">
    <property type="entry name" value="PROTEIN, PUTATIVE-RELATED"/>
    <property type="match status" value="1"/>
</dbReference>
<proteinExistence type="predicted"/>
<dbReference type="GO" id="GO:0009507">
    <property type="term" value="C:chloroplast"/>
    <property type="evidence" value="ECO:0007669"/>
    <property type="project" value="TreeGrafter"/>
</dbReference>